<protein>
    <recommendedName>
        <fullName evidence="12">Transporter</fullName>
    </recommendedName>
</protein>
<sequence length="457" mass="51186">MQKIRLIVLAAAGLFALYHANAQDSSHYFSLQQALEYGRQHNAQVKNALLDIQLQEQVNREVTGSAYPQISGRAGITDNVKISKIFLPAGSPNFFEGSSTPLTKDTYVSAALFSAPWSGVAGVTLTQLLFDGQVFTGLQARKTLINYKEKAADVTFEQIRLNIAKIYYQLVVSKTQLALIDSNLSFVQKNIHDTKIMYDNGFAENVDIDKLTVTQANLLSQKKQVTNATANGYLALKMLMGMPMKEELVLTDELTDDKLKEGIIESVTAFDYSQRKDFQAAVLGRKLNELEIQRYKYSKIPSVALNGSWDYMTQTNRMPKMFNGTAEWYPVSSLSLNINIPIFNGFATNARIAQAKIKLQQTENQIDALKLTIDQERESAVNTFKSAITDMDYQKQNMQLAEKVYNQTKKKYETGTGSQLEIDNARVQLQAAQTNYYTALYNAIIAKVDFLKATGKL</sequence>
<keyword evidence="3" id="KW-0813">Transport</keyword>
<gene>
    <name evidence="10" type="ORF">NIASO_18820</name>
</gene>
<evidence type="ECO:0000256" key="2">
    <source>
        <dbReference type="ARBA" id="ARBA00007613"/>
    </source>
</evidence>
<evidence type="ECO:0000256" key="3">
    <source>
        <dbReference type="ARBA" id="ARBA00022448"/>
    </source>
</evidence>
<dbReference type="GO" id="GO:0009279">
    <property type="term" value="C:cell outer membrane"/>
    <property type="evidence" value="ECO:0007669"/>
    <property type="project" value="UniProtKB-SubCell"/>
</dbReference>
<evidence type="ECO:0000256" key="7">
    <source>
        <dbReference type="ARBA" id="ARBA00023237"/>
    </source>
</evidence>
<organism evidence="10 11">
    <name type="scientific">Niabella soli DSM 19437</name>
    <dbReference type="NCBI Taxonomy" id="929713"/>
    <lineage>
        <taxon>Bacteria</taxon>
        <taxon>Pseudomonadati</taxon>
        <taxon>Bacteroidota</taxon>
        <taxon>Chitinophagia</taxon>
        <taxon>Chitinophagales</taxon>
        <taxon>Chitinophagaceae</taxon>
        <taxon>Niabella</taxon>
    </lineage>
</organism>
<keyword evidence="8" id="KW-0175">Coiled coil</keyword>
<dbReference type="SUPFAM" id="SSF56954">
    <property type="entry name" value="Outer membrane efflux proteins (OEP)"/>
    <property type="match status" value="1"/>
</dbReference>
<dbReference type="Gene3D" id="1.20.1600.10">
    <property type="entry name" value="Outer membrane efflux proteins (OEP)"/>
    <property type="match status" value="1"/>
</dbReference>
<dbReference type="GO" id="GO:0015288">
    <property type="term" value="F:porin activity"/>
    <property type="evidence" value="ECO:0007669"/>
    <property type="project" value="TreeGrafter"/>
</dbReference>
<dbReference type="Proteomes" id="UP000003586">
    <property type="component" value="Chromosome"/>
</dbReference>
<dbReference type="GO" id="GO:1990281">
    <property type="term" value="C:efflux pump complex"/>
    <property type="evidence" value="ECO:0007669"/>
    <property type="project" value="TreeGrafter"/>
</dbReference>
<evidence type="ECO:0000256" key="8">
    <source>
        <dbReference type="SAM" id="Coils"/>
    </source>
</evidence>
<dbReference type="EMBL" id="CP007035">
    <property type="protein sequence ID" value="AHF18018.1"/>
    <property type="molecule type" value="Genomic_DNA"/>
</dbReference>
<evidence type="ECO:0000256" key="4">
    <source>
        <dbReference type="ARBA" id="ARBA00022452"/>
    </source>
</evidence>
<keyword evidence="9" id="KW-0732">Signal</keyword>
<reference evidence="10 11" key="1">
    <citation type="submission" date="2013-12" db="EMBL/GenBank/DDBJ databases">
        <authorList>
            <consortium name="DOE Joint Genome Institute"/>
            <person name="Eisen J."/>
            <person name="Huntemann M."/>
            <person name="Han J."/>
            <person name="Chen A."/>
            <person name="Kyrpides N."/>
            <person name="Mavromatis K."/>
            <person name="Markowitz V."/>
            <person name="Palaniappan K."/>
            <person name="Ivanova N."/>
            <person name="Schaumberg A."/>
            <person name="Pati A."/>
            <person name="Liolios K."/>
            <person name="Nordberg H.P."/>
            <person name="Cantor M.N."/>
            <person name="Hua S.X."/>
            <person name="Woyke T."/>
        </authorList>
    </citation>
    <scope>NUCLEOTIDE SEQUENCE [LARGE SCALE GENOMIC DNA]</scope>
    <source>
        <strain evidence="11">DSM 19437</strain>
    </source>
</reference>
<evidence type="ECO:0000256" key="1">
    <source>
        <dbReference type="ARBA" id="ARBA00004442"/>
    </source>
</evidence>
<dbReference type="OrthoDB" id="367883at2"/>
<evidence type="ECO:0000256" key="9">
    <source>
        <dbReference type="SAM" id="SignalP"/>
    </source>
</evidence>
<comment type="similarity">
    <text evidence="2">Belongs to the outer membrane factor (OMF) (TC 1.B.17) family.</text>
</comment>
<dbReference type="KEGG" id="nso:NIASO_18820"/>
<dbReference type="AlphaFoldDB" id="W0F869"/>
<evidence type="ECO:0000313" key="10">
    <source>
        <dbReference type="EMBL" id="AHF18018.1"/>
    </source>
</evidence>
<keyword evidence="4" id="KW-1134">Transmembrane beta strand</keyword>
<keyword evidence="5" id="KW-0812">Transmembrane</keyword>
<evidence type="ECO:0000256" key="6">
    <source>
        <dbReference type="ARBA" id="ARBA00023136"/>
    </source>
</evidence>
<feature type="coiled-coil region" evidence="8">
    <location>
        <begin position="352"/>
        <end position="379"/>
    </location>
</feature>
<keyword evidence="7" id="KW-0998">Cell outer membrane</keyword>
<name>W0F869_9BACT</name>
<keyword evidence="6" id="KW-0472">Membrane</keyword>
<dbReference type="STRING" id="929713.NIASO_18820"/>
<dbReference type="RefSeq" id="WP_008588129.1">
    <property type="nucleotide sequence ID" value="NZ_CP007035.1"/>
</dbReference>
<keyword evidence="11" id="KW-1185">Reference proteome</keyword>
<dbReference type="Pfam" id="PF02321">
    <property type="entry name" value="OEP"/>
    <property type="match status" value="1"/>
</dbReference>
<dbReference type="InterPro" id="IPR051906">
    <property type="entry name" value="TolC-like"/>
</dbReference>
<dbReference type="HOGENOM" id="CLU_012817_10_0_10"/>
<dbReference type="eggNOG" id="COG1538">
    <property type="taxonomic scope" value="Bacteria"/>
</dbReference>
<evidence type="ECO:0000256" key="5">
    <source>
        <dbReference type="ARBA" id="ARBA00022692"/>
    </source>
</evidence>
<comment type="subcellular location">
    <subcellularLocation>
        <location evidence="1">Cell outer membrane</location>
    </subcellularLocation>
</comment>
<dbReference type="GO" id="GO:0015562">
    <property type="term" value="F:efflux transmembrane transporter activity"/>
    <property type="evidence" value="ECO:0007669"/>
    <property type="project" value="InterPro"/>
</dbReference>
<dbReference type="PANTHER" id="PTHR30026:SF20">
    <property type="entry name" value="OUTER MEMBRANE PROTEIN TOLC"/>
    <property type="match status" value="1"/>
</dbReference>
<evidence type="ECO:0008006" key="12">
    <source>
        <dbReference type="Google" id="ProtNLM"/>
    </source>
</evidence>
<dbReference type="PANTHER" id="PTHR30026">
    <property type="entry name" value="OUTER MEMBRANE PROTEIN TOLC"/>
    <property type="match status" value="1"/>
</dbReference>
<proteinExistence type="inferred from homology"/>
<feature type="signal peptide" evidence="9">
    <location>
        <begin position="1"/>
        <end position="22"/>
    </location>
</feature>
<feature type="chain" id="PRO_5004788651" description="Transporter" evidence="9">
    <location>
        <begin position="23"/>
        <end position="457"/>
    </location>
</feature>
<accession>W0F869</accession>
<evidence type="ECO:0000313" key="11">
    <source>
        <dbReference type="Proteomes" id="UP000003586"/>
    </source>
</evidence>
<dbReference type="InterPro" id="IPR003423">
    <property type="entry name" value="OMP_efflux"/>
</dbReference>